<sequence length="83" mass="9521">MSLRTRRTSFEYQSVIQTLCLDPGSPESAGNQYPSPAPGRGPLTPDLHIPLHQRCRDPNSSRHWLSFRREHPCMSPVFQKKAY</sequence>
<evidence type="ECO:0000313" key="3">
    <source>
        <dbReference type="Proteomes" id="UP000053989"/>
    </source>
</evidence>
<protein>
    <submittedName>
        <fullName evidence="2">Uncharacterized protein</fullName>
    </submittedName>
</protein>
<dbReference type="HOGENOM" id="CLU_2543960_0_0_1"/>
<accession>A0A0C3DCV8</accession>
<feature type="region of interest" description="Disordered" evidence="1">
    <location>
        <begin position="21"/>
        <end position="46"/>
    </location>
</feature>
<dbReference type="InParanoid" id="A0A0C3DCV8"/>
<dbReference type="EMBL" id="KN822084">
    <property type="protein sequence ID" value="KIM58560.1"/>
    <property type="molecule type" value="Genomic_DNA"/>
</dbReference>
<proteinExistence type="predicted"/>
<name>A0A0C3DCV8_9AGAM</name>
<gene>
    <name evidence="2" type="ORF">SCLCIDRAFT_1218510</name>
</gene>
<dbReference type="AlphaFoldDB" id="A0A0C3DCV8"/>
<reference evidence="3" key="2">
    <citation type="submission" date="2015-01" db="EMBL/GenBank/DDBJ databases">
        <title>Evolutionary Origins and Diversification of the Mycorrhizal Mutualists.</title>
        <authorList>
            <consortium name="DOE Joint Genome Institute"/>
            <consortium name="Mycorrhizal Genomics Consortium"/>
            <person name="Kohler A."/>
            <person name="Kuo A."/>
            <person name="Nagy L.G."/>
            <person name="Floudas D."/>
            <person name="Copeland A."/>
            <person name="Barry K.W."/>
            <person name="Cichocki N."/>
            <person name="Veneault-Fourrey C."/>
            <person name="LaButti K."/>
            <person name="Lindquist E.A."/>
            <person name="Lipzen A."/>
            <person name="Lundell T."/>
            <person name="Morin E."/>
            <person name="Murat C."/>
            <person name="Riley R."/>
            <person name="Ohm R."/>
            <person name="Sun H."/>
            <person name="Tunlid A."/>
            <person name="Henrissat B."/>
            <person name="Grigoriev I.V."/>
            <person name="Hibbett D.S."/>
            <person name="Martin F."/>
        </authorList>
    </citation>
    <scope>NUCLEOTIDE SEQUENCE [LARGE SCALE GENOMIC DNA]</scope>
    <source>
        <strain evidence="3">Foug A</strain>
    </source>
</reference>
<organism evidence="2 3">
    <name type="scientific">Scleroderma citrinum Foug A</name>
    <dbReference type="NCBI Taxonomy" id="1036808"/>
    <lineage>
        <taxon>Eukaryota</taxon>
        <taxon>Fungi</taxon>
        <taxon>Dikarya</taxon>
        <taxon>Basidiomycota</taxon>
        <taxon>Agaricomycotina</taxon>
        <taxon>Agaricomycetes</taxon>
        <taxon>Agaricomycetidae</taxon>
        <taxon>Boletales</taxon>
        <taxon>Sclerodermatineae</taxon>
        <taxon>Sclerodermataceae</taxon>
        <taxon>Scleroderma</taxon>
    </lineage>
</organism>
<keyword evidence="3" id="KW-1185">Reference proteome</keyword>
<evidence type="ECO:0000313" key="2">
    <source>
        <dbReference type="EMBL" id="KIM58560.1"/>
    </source>
</evidence>
<evidence type="ECO:0000256" key="1">
    <source>
        <dbReference type="SAM" id="MobiDB-lite"/>
    </source>
</evidence>
<dbReference type="Proteomes" id="UP000053989">
    <property type="component" value="Unassembled WGS sequence"/>
</dbReference>
<reference evidence="2 3" key="1">
    <citation type="submission" date="2014-04" db="EMBL/GenBank/DDBJ databases">
        <authorList>
            <consortium name="DOE Joint Genome Institute"/>
            <person name="Kuo A."/>
            <person name="Kohler A."/>
            <person name="Nagy L.G."/>
            <person name="Floudas D."/>
            <person name="Copeland A."/>
            <person name="Barry K.W."/>
            <person name="Cichocki N."/>
            <person name="Veneault-Fourrey C."/>
            <person name="LaButti K."/>
            <person name="Lindquist E.A."/>
            <person name="Lipzen A."/>
            <person name="Lundell T."/>
            <person name="Morin E."/>
            <person name="Murat C."/>
            <person name="Sun H."/>
            <person name="Tunlid A."/>
            <person name="Henrissat B."/>
            <person name="Grigoriev I.V."/>
            <person name="Hibbett D.S."/>
            <person name="Martin F."/>
            <person name="Nordberg H.P."/>
            <person name="Cantor M.N."/>
            <person name="Hua S.X."/>
        </authorList>
    </citation>
    <scope>NUCLEOTIDE SEQUENCE [LARGE SCALE GENOMIC DNA]</scope>
    <source>
        <strain evidence="2 3">Foug A</strain>
    </source>
</reference>